<dbReference type="InterPro" id="IPR050923">
    <property type="entry name" value="Cell_Proc_Reg/RNA_Proc"/>
</dbReference>
<dbReference type="SMART" id="SM00240">
    <property type="entry name" value="FHA"/>
    <property type="match status" value="1"/>
</dbReference>
<evidence type="ECO:0000313" key="3">
    <source>
        <dbReference type="EMBL" id="MBL6456924.1"/>
    </source>
</evidence>
<comment type="caution">
    <text evidence="3">The sequence shown here is derived from an EMBL/GenBank/DDBJ whole genome shotgun (WGS) entry which is preliminary data.</text>
</comment>
<dbReference type="SUPFAM" id="SSF49879">
    <property type="entry name" value="SMAD/FHA domain"/>
    <property type="match status" value="1"/>
</dbReference>
<evidence type="ECO:0000313" key="4">
    <source>
        <dbReference type="Proteomes" id="UP000606490"/>
    </source>
</evidence>
<dbReference type="Pfam" id="PF00498">
    <property type="entry name" value="FHA"/>
    <property type="match status" value="1"/>
</dbReference>
<dbReference type="PROSITE" id="PS50006">
    <property type="entry name" value="FHA_DOMAIN"/>
    <property type="match status" value="1"/>
</dbReference>
<dbReference type="NCBIfam" id="TIGR03354">
    <property type="entry name" value="VI_FHA"/>
    <property type="match status" value="1"/>
</dbReference>
<keyword evidence="4" id="KW-1185">Reference proteome</keyword>
<dbReference type="InterPro" id="IPR000253">
    <property type="entry name" value="FHA_dom"/>
</dbReference>
<evidence type="ECO:0000259" key="2">
    <source>
        <dbReference type="PROSITE" id="PS50006"/>
    </source>
</evidence>
<name>A0ABS1V5H7_9PROT</name>
<dbReference type="InterPro" id="IPR046883">
    <property type="entry name" value="T6SS_FHA_C"/>
</dbReference>
<feature type="region of interest" description="Disordered" evidence="1">
    <location>
        <begin position="124"/>
        <end position="280"/>
    </location>
</feature>
<protein>
    <submittedName>
        <fullName evidence="3">Type VI secretion system-associated FHA domain protein TagH</fullName>
    </submittedName>
</protein>
<dbReference type="Pfam" id="PF20232">
    <property type="entry name" value="T6SS_FHA_C"/>
    <property type="match status" value="1"/>
</dbReference>
<gene>
    <name evidence="3" type="primary">tagH</name>
    <name evidence="3" type="ORF">JMJ55_16425</name>
</gene>
<dbReference type="EMBL" id="JAEUXJ010000006">
    <property type="protein sequence ID" value="MBL6456924.1"/>
    <property type="molecule type" value="Genomic_DNA"/>
</dbReference>
<reference evidence="3 4" key="1">
    <citation type="submission" date="2021-01" db="EMBL/GenBank/DDBJ databases">
        <title>Belnapia mucosa sp. nov. and Belnapia arida sp. nov., isolated from the Tabernas Desert (Almeria, Spain).</title>
        <authorList>
            <person name="Molina-Menor E."/>
            <person name="Vidal-Verdu A."/>
            <person name="Calonge A."/>
            <person name="Satari L."/>
            <person name="Pereto Magraner J."/>
            <person name="Porcar Miralles M."/>
        </authorList>
    </citation>
    <scope>NUCLEOTIDE SEQUENCE [LARGE SCALE GENOMIC DNA]</scope>
    <source>
        <strain evidence="3 4">T6</strain>
    </source>
</reference>
<feature type="compositionally biased region" description="Pro residues" evidence="1">
    <location>
        <begin position="139"/>
        <end position="157"/>
    </location>
</feature>
<dbReference type="RefSeq" id="WP_202826662.1">
    <property type="nucleotide sequence ID" value="NZ_JAEUXJ010000006.1"/>
</dbReference>
<dbReference type="CDD" id="cd00060">
    <property type="entry name" value="FHA"/>
    <property type="match status" value="1"/>
</dbReference>
<dbReference type="Proteomes" id="UP000606490">
    <property type="component" value="Unassembled WGS sequence"/>
</dbReference>
<dbReference type="PANTHER" id="PTHR23308">
    <property type="entry name" value="NUCLEAR INHIBITOR OF PROTEIN PHOSPHATASE-1"/>
    <property type="match status" value="1"/>
</dbReference>
<dbReference type="InterPro" id="IPR008984">
    <property type="entry name" value="SMAD_FHA_dom_sf"/>
</dbReference>
<dbReference type="Gene3D" id="2.60.200.20">
    <property type="match status" value="1"/>
</dbReference>
<feature type="compositionally biased region" description="Pro residues" evidence="1">
    <location>
        <begin position="212"/>
        <end position="269"/>
    </location>
</feature>
<accession>A0ABS1V5H7</accession>
<feature type="compositionally biased region" description="Low complexity" evidence="1">
    <location>
        <begin position="124"/>
        <end position="138"/>
    </location>
</feature>
<dbReference type="InterPro" id="IPR017735">
    <property type="entry name" value="T6SS_FHA"/>
</dbReference>
<proteinExistence type="predicted"/>
<feature type="domain" description="FHA" evidence="2">
    <location>
        <begin position="26"/>
        <end position="76"/>
    </location>
</feature>
<sequence>MELTLNVLRCPEAAVPESRRSSGGDLTIGRGLECEWMLSDPERVLSKRHCVLEFRGGFWQVRDLSTNGTFLNHATAPIGRDLVASLSDGDRLRLGSYEIEVRISAAASQGFGSPAAPAWGGAPSAGMGRAVPDPFADPFAPPPSSGPSPGFATPPLPTAGVALPDDFDPFGDEPPMPDHRPAASDAFMPPRTVGKAAPIPDDWDLGFDLTPPAAPSTNPPPVLPVAAPPVAPARETPPPVAAPPAAPAWEPPPPPPPAPAAPVAAPPPAADSTDPFAEEGVPSIAIPAPAVVAPVAPAAPAVAPPAAAPAPAAMGPDAALALVLQGAGLPATALAGADPAAALVAAGASLRAAVAGLRALLIARADVKREFRIEQTMLRAAGNNPLKFAATDDAALAALLGPKPMVKAVEETVADLNAHQVASLAATQAAARALLDKLAPAGIEAGDKGGGFLGAKEKRLWEAYKALHTQLLDQFEDDFDSAFGKAFARAYEEASRKDGRR</sequence>
<organism evidence="3 4">
    <name type="scientific">Belnapia mucosa</name>
    <dbReference type="NCBI Taxonomy" id="2804532"/>
    <lineage>
        <taxon>Bacteria</taxon>
        <taxon>Pseudomonadati</taxon>
        <taxon>Pseudomonadota</taxon>
        <taxon>Alphaproteobacteria</taxon>
        <taxon>Acetobacterales</taxon>
        <taxon>Roseomonadaceae</taxon>
        <taxon>Belnapia</taxon>
    </lineage>
</organism>
<evidence type="ECO:0000256" key="1">
    <source>
        <dbReference type="SAM" id="MobiDB-lite"/>
    </source>
</evidence>